<protein>
    <recommendedName>
        <fullName evidence="2">Transposase</fullName>
    </recommendedName>
</protein>
<sequence>MAWANLQSIGFVESQREIGEKVELERRYYLVSFRADGS</sequence>
<accession>A0A0K0PDJ8</accession>
<evidence type="ECO:0000313" key="1">
    <source>
        <dbReference type="EMBL" id="AKQ22705.1"/>
    </source>
</evidence>
<proteinExistence type="predicted"/>
<dbReference type="AlphaFoldDB" id="A0A0K0PDJ8"/>
<reference evidence="1" key="1">
    <citation type="submission" date="2015-05" db="EMBL/GenBank/DDBJ databases">
        <title>Metabolic and evolutionary origin of actin-binding polyketides from diverse organisms.</title>
        <authorList>
            <person name="Ueoka R."/>
            <person name="Uria A.R."/>
            <person name="Reiter S."/>
            <person name="Mori T."/>
            <person name="Karbaum P."/>
            <person name="Peters E.E."/>
            <person name="Helfrich E.J.N."/>
            <person name="Morinaka B.I."/>
            <person name="Gugger M."/>
            <person name="Takeyama H."/>
            <person name="Matsunaga S."/>
            <person name="Piel J."/>
        </authorList>
    </citation>
    <scope>NUCLEOTIDE SEQUENCE</scope>
</reference>
<evidence type="ECO:0008006" key="2">
    <source>
        <dbReference type="Google" id="ProtNLM"/>
    </source>
</evidence>
<dbReference type="EMBL" id="KR857273">
    <property type="protein sequence ID" value="AKQ22705.1"/>
    <property type="molecule type" value="Genomic_DNA"/>
</dbReference>
<organism evidence="1">
    <name type="scientific">Candidatus Entotheonella serta</name>
    <dbReference type="NCBI Taxonomy" id="1652106"/>
    <lineage>
        <taxon>Bacteria</taxon>
        <taxon>Pseudomonadati</taxon>
        <taxon>Nitrospinota/Tectimicrobiota group</taxon>
        <taxon>Candidatus Tectimicrobiota</taxon>
        <taxon>Candidatus Entotheonellia</taxon>
        <taxon>Candidatus Entotheonellales</taxon>
        <taxon>Candidatus Entotheonellaceae</taxon>
        <taxon>Candidatus Entotheonella</taxon>
    </lineage>
</organism>
<name>A0A0K0PDJ8_9BACT</name>